<evidence type="ECO:0000256" key="5">
    <source>
        <dbReference type="PROSITE-ProRule" id="PRU00335"/>
    </source>
</evidence>
<organism evidence="8 9">
    <name type="scientific">Candidatus Methylophosphatis roskildensis</name>
    <dbReference type="NCBI Taxonomy" id="2899263"/>
    <lineage>
        <taxon>Bacteria</taxon>
        <taxon>Pseudomonadati</taxon>
        <taxon>Pseudomonadota</taxon>
        <taxon>Betaproteobacteria</taxon>
        <taxon>Nitrosomonadales</taxon>
        <taxon>Sterolibacteriaceae</taxon>
        <taxon>Candidatus Methylophosphatis</taxon>
    </lineage>
</organism>
<dbReference type="PANTHER" id="PTHR30055">
    <property type="entry name" value="HTH-TYPE TRANSCRIPTIONAL REGULATOR RUTR"/>
    <property type="match status" value="1"/>
</dbReference>
<dbReference type="InterPro" id="IPR001647">
    <property type="entry name" value="HTH_TetR"/>
</dbReference>
<dbReference type="SUPFAM" id="SSF46689">
    <property type="entry name" value="Homeodomain-like"/>
    <property type="match status" value="1"/>
</dbReference>
<dbReference type="SUPFAM" id="SSF48498">
    <property type="entry name" value="Tetracyclin repressor-like, C-terminal domain"/>
    <property type="match status" value="1"/>
</dbReference>
<dbReference type="InterPro" id="IPR041586">
    <property type="entry name" value="PsrA_TetR_C"/>
</dbReference>
<accession>A0A9D7E4C8</accession>
<dbReference type="PROSITE" id="PS01081">
    <property type="entry name" value="HTH_TETR_1"/>
    <property type="match status" value="1"/>
</dbReference>
<dbReference type="Pfam" id="PF00440">
    <property type="entry name" value="TetR_N"/>
    <property type="match status" value="1"/>
</dbReference>
<dbReference type="InterPro" id="IPR050109">
    <property type="entry name" value="HTH-type_TetR-like_transc_reg"/>
</dbReference>
<keyword evidence="1" id="KW-0678">Repressor</keyword>
<keyword evidence="2" id="KW-0805">Transcription regulation</keyword>
<evidence type="ECO:0000313" key="9">
    <source>
        <dbReference type="Proteomes" id="UP000807785"/>
    </source>
</evidence>
<evidence type="ECO:0000256" key="2">
    <source>
        <dbReference type="ARBA" id="ARBA00023015"/>
    </source>
</evidence>
<evidence type="ECO:0000256" key="1">
    <source>
        <dbReference type="ARBA" id="ARBA00022491"/>
    </source>
</evidence>
<reference evidence="8" key="1">
    <citation type="submission" date="2020-10" db="EMBL/GenBank/DDBJ databases">
        <title>Connecting structure to function with the recovery of over 1000 high-quality activated sludge metagenome-assembled genomes encoding full-length rRNA genes using long-read sequencing.</title>
        <authorList>
            <person name="Singleton C.M."/>
            <person name="Petriglieri F."/>
            <person name="Kristensen J.M."/>
            <person name="Kirkegaard R.H."/>
            <person name="Michaelsen T.Y."/>
            <person name="Andersen M.H."/>
            <person name="Karst S.M."/>
            <person name="Dueholm M.S."/>
            <person name="Nielsen P.H."/>
            <person name="Albertsen M."/>
        </authorList>
    </citation>
    <scope>NUCLEOTIDE SEQUENCE</scope>
    <source>
        <strain evidence="8">Bjer_18-Q3-R1-45_BAT3C.347</strain>
    </source>
</reference>
<dbReference type="InterPro" id="IPR023772">
    <property type="entry name" value="DNA-bd_HTH_TetR-type_CS"/>
</dbReference>
<gene>
    <name evidence="8" type="ORF">IPH26_13875</name>
</gene>
<dbReference type="Pfam" id="PF17939">
    <property type="entry name" value="TetR_C_30"/>
    <property type="match status" value="1"/>
</dbReference>
<feature type="region of interest" description="Disordered" evidence="6">
    <location>
        <begin position="218"/>
        <end position="268"/>
    </location>
</feature>
<dbReference type="Proteomes" id="UP000807785">
    <property type="component" value="Unassembled WGS sequence"/>
</dbReference>
<evidence type="ECO:0000256" key="6">
    <source>
        <dbReference type="SAM" id="MobiDB-lite"/>
    </source>
</evidence>
<dbReference type="PROSITE" id="PS50977">
    <property type="entry name" value="HTH_TETR_2"/>
    <property type="match status" value="1"/>
</dbReference>
<feature type="compositionally biased region" description="Polar residues" evidence="6">
    <location>
        <begin position="222"/>
        <end position="233"/>
    </location>
</feature>
<dbReference type="GO" id="GO:0000976">
    <property type="term" value="F:transcription cis-regulatory region binding"/>
    <property type="evidence" value="ECO:0007669"/>
    <property type="project" value="TreeGrafter"/>
</dbReference>
<feature type="DNA-binding region" description="H-T-H motif" evidence="5">
    <location>
        <begin position="33"/>
        <end position="52"/>
    </location>
</feature>
<evidence type="ECO:0000313" key="8">
    <source>
        <dbReference type="EMBL" id="MBK6973964.1"/>
    </source>
</evidence>
<dbReference type="GO" id="GO:0003700">
    <property type="term" value="F:DNA-binding transcription factor activity"/>
    <property type="evidence" value="ECO:0007669"/>
    <property type="project" value="TreeGrafter"/>
</dbReference>
<feature type="domain" description="HTH tetR-type" evidence="7">
    <location>
        <begin position="10"/>
        <end position="70"/>
    </location>
</feature>
<dbReference type="Gene3D" id="1.10.357.10">
    <property type="entry name" value="Tetracycline Repressor, domain 2"/>
    <property type="match status" value="1"/>
</dbReference>
<dbReference type="InterPro" id="IPR009057">
    <property type="entry name" value="Homeodomain-like_sf"/>
</dbReference>
<keyword evidence="3 5" id="KW-0238">DNA-binding</keyword>
<comment type="caution">
    <text evidence="8">The sequence shown here is derived from an EMBL/GenBank/DDBJ whole genome shotgun (WGS) entry which is preliminary data.</text>
</comment>
<name>A0A9D7E4C8_9PROT</name>
<evidence type="ECO:0000256" key="3">
    <source>
        <dbReference type="ARBA" id="ARBA00023125"/>
    </source>
</evidence>
<protein>
    <submittedName>
        <fullName evidence="8">TetR family transcriptional regulator</fullName>
    </submittedName>
</protein>
<dbReference type="EMBL" id="JADJEV010000004">
    <property type="protein sequence ID" value="MBK6973964.1"/>
    <property type="molecule type" value="Genomic_DNA"/>
</dbReference>
<keyword evidence="4" id="KW-0804">Transcription</keyword>
<dbReference type="InterPro" id="IPR036271">
    <property type="entry name" value="Tet_transcr_reg_TetR-rel_C_sf"/>
</dbReference>
<dbReference type="AlphaFoldDB" id="A0A9D7E4C8"/>
<proteinExistence type="predicted"/>
<dbReference type="PRINTS" id="PR00455">
    <property type="entry name" value="HTHTETR"/>
</dbReference>
<dbReference type="PANTHER" id="PTHR30055:SF235">
    <property type="entry name" value="TRANSCRIPTIONAL REGULATORY PROTEIN"/>
    <property type="match status" value="1"/>
</dbReference>
<sequence length="268" mass="29124">MDLAPSRPEADTRRRILDAAQGLFVRHGLDATSLRMITAHASANIAAAHYHFGSKDALIEAVFRRGLARLNEMRLTELERLERAAGGSPLKPRQVLEAFFGTALILAADRDQGGFDFMRLLGRTMSDPNQFIRTFLAAEYQEVVDRFKSALFAALPEVPREEIIWRLHFMLGAMSYALAGTDALRLAAGLAGEDDPRAIAPRLMSFLLGGLRAPLPGKSAEVSISDTPTSSVGANRRIDKPPRQTARASGSKTVARGNPPAPGHRSSK</sequence>
<evidence type="ECO:0000259" key="7">
    <source>
        <dbReference type="PROSITE" id="PS50977"/>
    </source>
</evidence>
<evidence type="ECO:0000256" key="4">
    <source>
        <dbReference type="ARBA" id="ARBA00023163"/>
    </source>
</evidence>